<feature type="transmembrane region" description="Helical" evidence="9">
    <location>
        <begin position="251"/>
        <end position="270"/>
    </location>
</feature>
<dbReference type="PROSITE" id="PS50928">
    <property type="entry name" value="ABC_TM1"/>
    <property type="match status" value="1"/>
</dbReference>
<sequence>MSFRPRRALWMNRHHAPRPGWGATGLKGVAGAVYLYLYVPLLVLLCLSLTAAPAANFEAGFVGAWYVKVLRSPAFLAAIQTSLRVALSATLIALVLGTAAALALGRHRFRGQTWIEWLLYLPVVAPEVVVGFASVALLAQLGRPLGFWSVLIVHVAFCTPYVVFIVRARLAGFDERWRDAALDLGATPAAVFWHVTLPWLLPALVGGGLLCFALSLDDCIVTSFVAGDGVTTLPVLLYSKMKTGVSPEINAAASLLLILTVGVVGTAQLVQRLQRLPRWGRVSLGTTCLGLLVVAVGPTPHGAAATTLHIYIWSNYTSEKLLRDFETRYRCRVAVETYDSNEALLAKLQTGVARYDLIVPSDYMAGVLIRQGLLRPIDRSRLTNWHHLDPAFLHAPYDPDNRYTVPYTFVVTGIGYRRDKVPEPVEHWDALWDARYRGRIAMLDDQRECFAAALRRRGASPNSQDEQEIARAASDLAAQKPLVKTYDSATFEQLLLNGEAWLVHGFNGQIAKAARQNPNIAFVVPQEGGTRAVDCLAIPVNAAHPELAEQFIDYVLEPQASAEIVQVTGYGTPNRAVRDFLPPDWANNPYVFPPETWLRRCAVIEDVGAILPRYDYYWTVIKSK</sequence>
<keyword evidence="7 9" id="KW-1133">Transmembrane helix</keyword>
<dbReference type="EMBL" id="CP072642">
    <property type="protein sequence ID" value="QUV93473.1"/>
    <property type="molecule type" value="Genomic_DNA"/>
</dbReference>
<feature type="transmembrane region" description="Helical" evidence="9">
    <location>
        <begin position="290"/>
        <end position="313"/>
    </location>
</feature>
<evidence type="ECO:0000256" key="4">
    <source>
        <dbReference type="ARBA" id="ARBA00022692"/>
    </source>
</evidence>
<evidence type="ECO:0000259" key="10">
    <source>
        <dbReference type="PROSITE" id="PS50928"/>
    </source>
</evidence>
<keyword evidence="6" id="KW-0574">Periplasm</keyword>
<feature type="transmembrane region" description="Helical" evidence="9">
    <location>
        <begin position="117"/>
        <end position="139"/>
    </location>
</feature>
<dbReference type="PANTHER" id="PTHR30222:SF17">
    <property type="entry name" value="SPERMIDINE_PUTRESCINE-BINDING PERIPLASMIC PROTEIN"/>
    <property type="match status" value="1"/>
</dbReference>
<feature type="transmembrane region" description="Helical" evidence="9">
    <location>
        <begin position="35"/>
        <end position="55"/>
    </location>
</feature>
<dbReference type="InterPro" id="IPR035906">
    <property type="entry name" value="MetI-like_sf"/>
</dbReference>
<gene>
    <name evidence="11" type="ORF">J8C05_08850</name>
</gene>
<dbReference type="Proteomes" id="UP000677668">
    <property type="component" value="Chromosome 1"/>
</dbReference>
<evidence type="ECO:0000313" key="12">
    <source>
        <dbReference type="Proteomes" id="UP000677668"/>
    </source>
</evidence>
<keyword evidence="3 9" id="KW-0813">Transport</keyword>
<keyword evidence="4 9" id="KW-0812">Transmembrane</keyword>
<evidence type="ECO:0000256" key="7">
    <source>
        <dbReference type="ARBA" id="ARBA00022989"/>
    </source>
</evidence>
<dbReference type="RefSeq" id="WP_211421852.1">
    <property type="nucleotide sequence ID" value="NZ_CP072642.1"/>
</dbReference>
<evidence type="ECO:0000256" key="3">
    <source>
        <dbReference type="ARBA" id="ARBA00022448"/>
    </source>
</evidence>
<proteinExistence type="inferred from homology"/>
<reference evidence="11 12" key="1">
    <citation type="submission" date="2021-03" db="EMBL/GenBank/DDBJ databases">
        <title>Genomic and phenotypic characterization of Chloracidobacterium isolates provides evidence for multiple species.</title>
        <authorList>
            <person name="Saini M.K."/>
            <person name="Costas A.M.G."/>
            <person name="Tank M."/>
            <person name="Bryant D.A."/>
        </authorList>
    </citation>
    <scope>NUCLEOTIDE SEQUENCE [LARGE SCALE GENOMIC DNA]</scope>
    <source>
        <strain evidence="11 12">N</strain>
    </source>
</reference>
<protein>
    <submittedName>
        <fullName evidence="11">Extracellular solute-binding protein</fullName>
    </submittedName>
</protein>
<dbReference type="CDD" id="cd13590">
    <property type="entry name" value="PBP2_PotD_PotF_like"/>
    <property type="match status" value="1"/>
</dbReference>
<dbReference type="Pfam" id="PF13416">
    <property type="entry name" value="SBP_bac_8"/>
    <property type="match status" value="1"/>
</dbReference>
<feature type="transmembrane region" description="Helical" evidence="9">
    <location>
        <begin position="75"/>
        <end position="105"/>
    </location>
</feature>
<dbReference type="InterPro" id="IPR000515">
    <property type="entry name" value="MetI-like"/>
</dbReference>
<dbReference type="PRINTS" id="PR00909">
    <property type="entry name" value="SPERMDNBNDNG"/>
</dbReference>
<dbReference type="InterPro" id="IPR001188">
    <property type="entry name" value="Sperm_putr-bd"/>
</dbReference>
<comment type="similarity">
    <text evidence="9">Belongs to the binding-protein-dependent transport system permease family.</text>
</comment>
<evidence type="ECO:0000256" key="1">
    <source>
        <dbReference type="ARBA" id="ARBA00004418"/>
    </source>
</evidence>
<keyword evidence="12" id="KW-1185">Reference proteome</keyword>
<evidence type="ECO:0000256" key="6">
    <source>
        <dbReference type="ARBA" id="ARBA00022764"/>
    </source>
</evidence>
<dbReference type="Gene3D" id="1.10.3720.10">
    <property type="entry name" value="MetI-like"/>
    <property type="match status" value="1"/>
</dbReference>
<keyword evidence="5" id="KW-0732">Signal</keyword>
<evidence type="ECO:0000256" key="5">
    <source>
        <dbReference type="ARBA" id="ARBA00022729"/>
    </source>
</evidence>
<dbReference type="PANTHER" id="PTHR30222">
    <property type="entry name" value="SPERMIDINE/PUTRESCINE-BINDING PERIPLASMIC PROTEIN"/>
    <property type="match status" value="1"/>
</dbReference>
<dbReference type="SUPFAM" id="SSF53850">
    <property type="entry name" value="Periplasmic binding protein-like II"/>
    <property type="match status" value="1"/>
</dbReference>
<comment type="subcellular location">
    <subcellularLocation>
        <location evidence="2 9">Cell membrane</location>
        <topology evidence="2 9">Multi-pass membrane protein</topology>
    </subcellularLocation>
    <subcellularLocation>
        <location evidence="1">Periplasm</location>
    </subcellularLocation>
</comment>
<dbReference type="InterPro" id="IPR006059">
    <property type="entry name" value="SBP"/>
</dbReference>
<accession>A0ABX8AXQ0</accession>
<evidence type="ECO:0000256" key="9">
    <source>
        <dbReference type="RuleBase" id="RU363032"/>
    </source>
</evidence>
<evidence type="ECO:0000256" key="2">
    <source>
        <dbReference type="ARBA" id="ARBA00004651"/>
    </source>
</evidence>
<organism evidence="11 12">
    <name type="scientific">Chloracidobacterium sp. N</name>
    <dbReference type="NCBI Taxonomy" id="2821540"/>
    <lineage>
        <taxon>Bacteria</taxon>
        <taxon>Pseudomonadati</taxon>
        <taxon>Acidobacteriota</taxon>
        <taxon>Terriglobia</taxon>
        <taxon>Terriglobales</taxon>
        <taxon>Acidobacteriaceae</taxon>
        <taxon>Chloracidobacterium</taxon>
        <taxon>Chloracidobacterium aggregatum</taxon>
    </lineage>
</organism>
<feature type="transmembrane region" description="Helical" evidence="9">
    <location>
        <begin position="145"/>
        <end position="168"/>
    </location>
</feature>
<dbReference type="SUPFAM" id="SSF161098">
    <property type="entry name" value="MetI-like"/>
    <property type="match status" value="1"/>
</dbReference>
<dbReference type="Pfam" id="PF00528">
    <property type="entry name" value="BPD_transp_1"/>
    <property type="match status" value="1"/>
</dbReference>
<keyword evidence="8 9" id="KW-0472">Membrane</keyword>
<dbReference type="Gene3D" id="3.40.190.10">
    <property type="entry name" value="Periplasmic binding protein-like II"/>
    <property type="match status" value="2"/>
</dbReference>
<dbReference type="CDD" id="cd06261">
    <property type="entry name" value="TM_PBP2"/>
    <property type="match status" value="1"/>
</dbReference>
<name>A0ABX8AXQ0_9BACT</name>
<evidence type="ECO:0000256" key="8">
    <source>
        <dbReference type="ARBA" id="ARBA00023136"/>
    </source>
</evidence>
<feature type="domain" description="ABC transmembrane type-1" evidence="10">
    <location>
        <begin position="79"/>
        <end position="268"/>
    </location>
</feature>
<evidence type="ECO:0000313" key="11">
    <source>
        <dbReference type="EMBL" id="QUV93473.1"/>
    </source>
</evidence>